<evidence type="ECO:0000313" key="4">
    <source>
        <dbReference type="Proteomes" id="UP000220102"/>
    </source>
</evidence>
<sequence length="1079" mass="119780">MAERQDSDAAASSPPPEWLANQWSSLCEVLGTSDPKEVLPRVQTLKKNMDRIDEESTRPQESFVTISEVEEVFREMHERLQKLRDRNAQLVEQLEGQDEGGVETAFKELHRETEKLLEALGVTSVEEGVQRVRGMNRQLENLYHEKEALVEAGFNEASEALDEIKVLQEKIEESDSKPDTSVFHAATAIRNIVGVASIGEAEDLVQSVQDINLRLRDILNTTDTPDVATDDPEDLADLLSIIEANVVSLQNALDEWLESAEVQDIPQEVTDVLGIQTVDDARSLAEMVTSLGDRVQAYHAERERLSEETGLRSADGLLEMISSMENQLVDLYEHLEASGSDSIGSILGIETETEARELEAAVRSMGKQIRQYQADNDRIENELAVQDVASLLDLIYSMEEQLVDLYEAQDADPTAENGRENDTSAPIGKVLGVDSVDEAEELAGLVENMTDQLERLTEEQETLDEAGLTAEQAVAMIDTMEEQLVDLYQDRAEGRVDADILADPTLSASGDGSVSTVKDEAEREVLDILGVETPEEAHDLADLVHSMSSQLERLTQEQERLVEAGLTVDSALQIIDSMEEQLVDLYENRDSTRKAADEYESVQSILGVNTPDEARKLTASVRSLHQEMSELLSTESDMPGETAMSSSRDVLAMIRSMDEQLASLHQERDAYGDASKQLDAIEEALGVRTREDAEQIAEMAREMNAEITRFEQDREALDQIGVESVDDAASMIASMKEQLEELYQQRENTTVRANALDDGQDTFQQLEALYAEREKLDRELGVSTADDVIEMVEGLATQLDDLYGDRASVEDMNDDMQAFIEEHTAEQDATTMLESMEQQLRDLYGEKERLFELGFGSADEAANRIQHLEQKRSELAQASAACRQRFERLERELGVSDVDEILSLVARLESAHADESEPDDEPAARLTDPASSAPAGRQEAEEEQTRFFIDAAPAFVPQDVIAGLEHLGSEQLDDLDFGVVRLSETGVVQFVNQAGLALPGLKKHDSKTAILGKNFFFDLAPSTNNNLFFGRFKEGISQGAMDARFPYTFISPGQGPKVLVVHLHSKPNSDAHWLLFRAM</sequence>
<accession>A0A2A8D1R4</accession>
<comment type="caution">
    <text evidence="3">The sequence shown here is derived from an EMBL/GenBank/DDBJ whole genome shotgun (WGS) entry which is preliminary data.</text>
</comment>
<evidence type="ECO:0000256" key="1">
    <source>
        <dbReference type="SAM" id="Coils"/>
    </source>
</evidence>
<dbReference type="Proteomes" id="UP000220102">
    <property type="component" value="Unassembled WGS sequence"/>
</dbReference>
<protein>
    <submittedName>
        <fullName evidence="3">Uncharacterized protein</fullName>
    </submittedName>
</protein>
<feature type="coiled-coil region" evidence="1">
    <location>
        <begin position="355"/>
        <end position="382"/>
    </location>
</feature>
<gene>
    <name evidence="3" type="ORF">CRI94_06085</name>
</gene>
<dbReference type="Gene3D" id="3.30.450.20">
    <property type="entry name" value="PAS domain"/>
    <property type="match status" value="1"/>
</dbReference>
<evidence type="ECO:0000313" key="3">
    <source>
        <dbReference type="EMBL" id="PEN14588.1"/>
    </source>
</evidence>
<dbReference type="RefSeq" id="WP_098074762.1">
    <property type="nucleotide sequence ID" value="NZ_PDEQ01000002.1"/>
</dbReference>
<feature type="coiled-coil region" evidence="1">
    <location>
        <begin position="693"/>
        <end position="752"/>
    </location>
</feature>
<feature type="coiled-coil region" evidence="1">
    <location>
        <begin position="132"/>
        <end position="177"/>
    </location>
</feature>
<feature type="coiled-coil region" evidence="1">
    <location>
        <begin position="544"/>
        <end position="595"/>
    </location>
</feature>
<dbReference type="OrthoDB" id="1490452at2"/>
<proteinExistence type="predicted"/>
<keyword evidence="1" id="KW-0175">Coiled coil</keyword>
<feature type="coiled-coil region" evidence="1">
    <location>
        <begin position="439"/>
        <end position="490"/>
    </location>
</feature>
<evidence type="ECO:0000256" key="2">
    <source>
        <dbReference type="SAM" id="MobiDB-lite"/>
    </source>
</evidence>
<feature type="region of interest" description="Disordered" evidence="2">
    <location>
        <begin position="910"/>
        <end position="943"/>
    </location>
</feature>
<feature type="coiled-coil region" evidence="1">
    <location>
        <begin position="66"/>
        <end position="100"/>
    </location>
</feature>
<name>A0A2A8D1R4_9BACT</name>
<dbReference type="SUPFAM" id="SSF55785">
    <property type="entry name" value="PYP-like sensor domain (PAS domain)"/>
    <property type="match status" value="1"/>
</dbReference>
<feature type="coiled-coil region" evidence="1">
    <location>
        <begin position="833"/>
        <end position="892"/>
    </location>
</feature>
<reference evidence="3 4" key="1">
    <citation type="submission" date="2017-10" db="EMBL/GenBank/DDBJ databases">
        <title>Draft genome of Longibacter Salinarum.</title>
        <authorList>
            <person name="Goh K.M."/>
            <person name="Shamsir M.S."/>
            <person name="Lim S.W."/>
        </authorList>
    </citation>
    <scope>NUCLEOTIDE SEQUENCE [LARGE SCALE GENOMIC DNA]</scope>
    <source>
        <strain evidence="3 4">KCTC 52045</strain>
    </source>
</reference>
<dbReference type="AlphaFoldDB" id="A0A2A8D1R4"/>
<dbReference type="EMBL" id="PDEQ01000002">
    <property type="protein sequence ID" value="PEN14588.1"/>
    <property type="molecule type" value="Genomic_DNA"/>
</dbReference>
<dbReference type="InterPro" id="IPR035965">
    <property type="entry name" value="PAS-like_dom_sf"/>
</dbReference>
<organism evidence="3 4">
    <name type="scientific">Longibacter salinarum</name>
    <dbReference type="NCBI Taxonomy" id="1850348"/>
    <lineage>
        <taxon>Bacteria</taxon>
        <taxon>Pseudomonadati</taxon>
        <taxon>Rhodothermota</taxon>
        <taxon>Rhodothermia</taxon>
        <taxon>Rhodothermales</taxon>
        <taxon>Salisaetaceae</taxon>
        <taxon>Longibacter</taxon>
    </lineage>
</organism>
<keyword evidence="4" id="KW-1185">Reference proteome</keyword>